<dbReference type="InterPro" id="IPR029016">
    <property type="entry name" value="GAF-like_dom_sf"/>
</dbReference>
<feature type="region of interest" description="Disordered" evidence="4">
    <location>
        <begin position="1"/>
        <end position="22"/>
    </location>
</feature>
<organism evidence="7 8">
    <name type="scientific">Luteimicrobium xylanilyticum</name>
    <dbReference type="NCBI Taxonomy" id="1133546"/>
    <lineage>
        <taxon>Bacteria</taxon>
        <taxon>Bacillati</taxon>
        <taxon>Actinomycetota</taxon>
        <taxon>Actinomycetes</taxon>
        <taxon>Micrococcales</taxon>
        <taxon>Luteimicrobium</taxon>
    </lineage>
</organism>
<evidence type="ECO:0000259" key="6">
    <source>
        <dbReference type="SMART" id="SM00387"/>
    </source>
</evidence>
<dbReference type="SUPFAM" id="SSF55781">
    <property type="entry name" value="GAF domain-like"/>
    <property type="match status" value="1"/>
</dbReference>
<keyword evidence="1 7" id="KW-0808">Transferase</keyword>
<dbReference type="PANTHER" id="PTHR24421:SF61">
    <property type="entry name" value="OXYGEN SENSOR HISTIDINE KINASE NREB"/>
    <property type="match status" value="1"/>
</dbReference>
<evidence type="ECO:0000256" key="2">
    <source>
        <dbReference type="ARBA" id="ARBA00022777"/>
    </source>
</evidence>
<dbReference type="SMART" id="SM00065">
    <property type="entry name" value="GAF"/>
    <property type="match status" value="1"/>
</dbReference>
<evidence type="ECO:0000313" key="8">
    <source>
        <dbReference type="Proteomes" id="UP000326702"/>
    </source>
</evidence>
<evidence type="ECO:0000259" key="5">
    <source>
        <dbReference type="SMART" id="SM00065"/>
    </source>
</evidence>
<evidence type="ECO:0000256" key="4">
    <source>
        <dbReference type="SAM" id="MobiDB-lite"/>
    </source>
</evidence>
<keyword evidence="2 7" id="KW-0418">Kinase</keyword>
<dbReference type="Pfam" id="PF07730">
    <property type="entry name" value="HisKA_3"/>
    <property type="match status" value="1"/>
</dbReference>
<dbReference type="InterPro" id="IPR003018">
    <property type="entry name" value="GAF"/>
</dbReference>
<gene>
    <name evidence="7" type="primary">devS</name>
    <name evidence="7" type="ORF">KDY119_03660</name>
</gene>
<feature type="domain" description="GAF" evidence="5">
    <location>
        <begin position="39"/>
        <end position="185"/>
    </location>
</feature>
<dbReference type="EMBL" id="CP045529">
    <property type="protein sequence ID" value="QFV00125.1"/>
    <property type="molecule type" value="Genomic_DNA"/>
</dbReference>
<dbReference type="SMART" id="SM00387">
    <property type="entry name" value="HATPase_c"/>
    <property type="match status" value="1"/>
</dbReference>
<dbReference type="GO" id="GO:0000155">
    <property type="term" value="F:phosphorelay sensor kinase activity"/>
    <property type="evidence" value="ECO:0007669"/>
    <property type="project" value="InterPro"/>
</dbReference>
<keyword evidence="8" id="KW-1185">Reference proteome</keyword>
<proteinExistence type="predicted"/>
<dbReference type="InterPro" id="IPR011712">
    <property type="entry name" value="Sig_transdc_His_kin_sub3_dim/P"/>
</dbReference>
<evidence type="ECO:0000256" key="3">
    <source>
        <dbReference type="ARBA" id="ARBA00023012"/>
    </source>
</evidence>
<dbReference type="GO" id="GO:0046983">
    <property type="term" value="F:protein dimerization activity"/>
    <property type="evidence" value="ECO:0007669"/>
    <property type="project" value="InterPro"/>
</dbReference>
<dbReference type="GO" id="GO:0016020">
    <property type="term" value="C:membrane"/>
    <property type="evidence" value="ECO:0007669"/>
    <property type="project" value="InterPro"/>
</dbReference>
<dbReference type="Gene3D" id="3.30.565.10">
    <property type="entry name" value="Histidine kinase-like ATPase, C-terminal domain"/>
    <property type="match status" value="1"/>
</dbReference>
<name>A0A5P9QF88_9MICO</name>
<dbReference type="Gene3D" id="3.30.450.40">
    <property type="match status" value="1"/>
</dbReference>
<dbReference type="PANTHER" id="PTHR24421">
    <property type="entry name" value="NITRATE/NITRITE SENSOR PROTEIN NARX-RELATED"/>
    <property type="match status" value="1"/>
</dbReference>
<dbReference type="CDD" id="cd16917">
    <property type="entry name" value="HATPase_UhpB-NarQ-NarX-like"/>
    <property type="match status" value="1"/>
</dbReference>
<evidence type="ECO:0000313" key="7">
    <source>
        <dbReference type="EMBL" id="QFV00125.1"/>
    </source>
</evidence>
<accession>A0A5P9QF88</accession>
<dbReference type="Pfam" id="PF02518">
    <property type="entry name" value="HATPase_c"/>
    <property type="match status" value="1"/>
</dbReference>
<dbReference type="EC" id="2.7.13.3" evidence="7"/>
<dbReference type="InterPro" id="IPR003594">
    <property type="entry name" value="HATPase_dom"/>
</dbReference>
<dbReference type="InterPro" id="IPR050482">
    <property type="entry name" value="Sensor_HK_TwoCompSys"/>
</dbReference>
<dbReference type="SUPFAM" id="SSF55874">
    <property type="entry name" value="ATPase domain of HSP90 chaperone/DNA topoisomerase II/histidine kinase"/>
    <property type="match status" value="1"/>
</dbReference>
<evidence type="ECO:0000256" key="1">
    <source>
        <dbReference type="ARBA" id="ARBA00022679"/>
    </source>
</evidence>
<dbReference type="Proteomes" id="UP000326702">
    <property type="component" value="Chromosome"/>
</dbReference>
<feature type="domain" description="Histidine kinase/HSP90-like ATPase" evidence="6">
    <location>
        <begin position="296"/>
        <end position="386"/>
    </location>
</feature>
<dbReference type="Pfam" id="PF13185">
    <property type="entry name" value="GAF_2"/>
    <property type="match status" value="1"/>
</dbReference>
<keyword evidence="3" id="KW-0902">Two-component regulatory system</keyword>
<protein>
    <submittedName>
        <fullName evidence="7">Histidine kinase</fullName>
        <ecNumber evidence="7">2.7.13.3</ecNumber>
    </submittedName>
</protein>
<dbReference type="InterPro" id="IPR036890">
    <property type="entry name" value="HATPase_C_sf"/>
</dbReference>
<dbReference type="Gene3D" id="1.20.5.1930">
    <property type="match status" value="1"/>
</dbReference>
<dbReference type="AlphaFoldDB" id="A0A5P9QF88"/>
<sequence length="390" mass="41437">MCDTPTVADTGAHAASEPLGSPPTQRLVDALVAITSPLDLDTILARIVEGAMTTTGARYGALGVYDGTRIERFLPHGLTDDEIMRIDHWPHGEGLLGLVMHEARPVRSDDITRDPRAVGLPAGHPPMTTFLGVPVSVRGTVYGNLYLTDKAGGEPFGAEDETVVVALASAAGATIENARLHRRAREAAVADDRERIARDLHDVVVQRLFAAGLGLMSVVPRLPDDVRRVVESTVTDLDETISEIRTTISDLRSAPSNDALPLAERVSDVATAAQRVLGFPPRLTVVAEPGAEVPVEVADQLVVVLGEALTNVGRHARADEVTVELRVEQDAVVLEVADDGVGFERGGRESGLRNLASRAERLGGRLAVSSESGTGTRLRWSVPLDGADQP</sequence>
<reference evidence="7 8" key="1">
    <citation type="submission" date="2019-10" db="EMBL/GenBank/DDBJ databases">
        <title>Genome sequence of Luteimicrobium xylanilyticum HY-24.</title>
        <authorList>
            <person name="Kim D.Y."/>
            <person name="Park H.-Y."/>
        </authorList>
    </citation>
    <scope>NUCLEOTIDE SEQUENCE [LARGE SCALE GENOMIC DNA]</scope>
    <source>
        <strain evidence="7 8">HY-24</strain>
    </source>
</reference>
<dbReference type="KEGG" id="lxl:KDY119_03660"/>